<protein>
    <recommendedName>
        <fullName evidence="1">Stress-response A/B barrel domain-containing protein</fullName>
    </recommendedName>
</protein>
<keyword evidence="3" id="KW-1185">Reference proteome</keyword>
<sequence length="118" mass="12932">MGTSRIEHIVLYSFADPESLLEATKVIKGLEKNALRNGQPYILGIKCGTTRPAARVRSRGYNLASVATFASEEDRIYFVTQDPAHQELVAFVQGKLGCDILVLDFVDGEANAVRAEDC</sequence>
<dbReference type="SUPFAM" id="SSF54909">
    <property type="entry name" value="Dimeric alpha+beta barrel"/>
    <property type="match status" value="1"/>
</dbReference>
<comment type="caution">
    <text evidence="2">The sequence shown here is derived from an EMBL/GenBank/DDBJ whole genome shotgun (WGS) entry which is preliminary data.</text>
</comment>
<evidence type="ECO:0000259" key="1">
    <source>
        <dbReference type="PROSITE" id="PS51502"/>
    </source>
</evidence>
<proteinExistence type="predicted"/>
<gene>
    <name evidence="2" type="ORF">NLU13_3508</name>
</gene>
<dbReference type="EMBL" id="JAPDFR010000002">
    <property type="protein sequence ID" value="KAK0389935.1"/>
    <property type="molecule type" value="Genomic_DNA"/>
</dbReference>
<dbReference type="PROSITE" id="PS51502">
    <property type="entry name" value="S_R_A_B_BARREL"/>
    <property type="match status" value="1"/>
</dbReference>
<evidence type="ECO:0000313" key="2">
    <source>
        <dbReference type="EMBL" id="KAK0389935.1"/>
    </source>
</evidence>
<dbReference type="SMART" id="SM00886">
    <property type="entry name" value="Dabb"/>
    <property type="match status" value="1"/>
</dbReference>
<dbReference type="InterPro" id="IPR013097">
    <property type="entry name" value="Dabb"/>
</dbReference>
<organism evidence="2 3">
    <name type="scientific">Sarocladium strictum</name>
    <name type="common">Black bundle disease fungus</name>
    <name type="synonym">Acremonium strictum</name>
    <dbReference type="NCBI Taxonomy" id="5046"/>
    <lineage>
        <taxon>Eukaryota</taxon>
        <taxon>Fungi</taxon>
        <taxon>Dikarya</taxon>
        <taxon>Ascomycota</taxon>
        <taxon>Pezizomycotina</taxon>
        <taxon>Sordariomycetes</taxon>
        <taxon>Hypocreomycetidae</taxon>
        <taxon>Hypocreales</taxon>
        <taxon>Sarocladiaceae</taxon>
        <taxon>Sarocladium</taxon>
    </lineage>
</organism>
<reference evidence="2" key="1">
    <citation type="submission" date="2022-10" db="EMBL/GenBank/DDBJ databases">
        <title>Determination and structural analysis of whole genome sequence of Sarocladium strictum F4-1.</title>
        <authorList>
            <person name="Hu L."/>
            <person name="Jiang Y."/>
        </authorList>
    </citation>
    <scope>NUCLEOTIDE SEQUENCE</scope>
    <source>
        <strain evidence="2">F4-1</strain>
    </source>
</reference>
<evidence type="ECO:0000313" key="3">
    <source>
        <dbReference type="Proteomes" id="UP001175261"/>
    </source>
</evidence>
<name>A0AA39GM57_SARSR</name>
<dbReference type="InterPro" id="IPR011008">
    <property type="entry name" value="Dimeric_a/b-barrel"/>
</dbReference>
<accession>A0AA39GM57</accession>
<dbReference type="Gene3D" id="3.30.70.100">
    <property type="match status" value="1"/>
</dbReference>
<dbReference type="Pfam" id="PF07876">
    <property type="entry name" value="Dabb"/>
    <property type="match status" value="1"/>
</dbReference>
<dbReference type="AlphaFoldDB" id="A0AA39GM57"/>
<dbReference type="Proteomes" id="UP001175261">
    <property type="component" value="Unassembled WGS sequence"/>
</dbReference>
<feature type="domain" description="Stress-response A/B barrel" evidence="1">
    <location>
        <begin position="6"/>
        <end position="105"/>
    </location>
</feature>